<organism evidence="1 2">
    <name type="scientific">Dreissena polymorpha</name>
    <name type="common">Zebra mussel</name>
    <name type="synonym">Mytilus polymorpha</name>
    <dbReference type="NCBI Taxonomy" id="45954"/>
    <lineage>
        <taxon>Eukaryota</taxon>
        <taxon>Metazoa</taxon>
        <taxon>Spiralia</taxon>
        <taxon>Lophotrochozoa</taxon>
        <taxon>Mollusca</taxon>
        <taxon>Bivalvia</taxon>
        <taxon>Autobranchia</taxon>
        <taxon>Heteroconchia</taxon>
        <taxon>Euheterodonta</taxon>
        <taxon>Imparidentia</taxon>
        <taxon>Neoheterodontei</taxon>
        <taxon>Myida</taxon>
        <taxon>Dreissenoidea</taxon>
        <taxon>Dreissenidae</taxon>
        <taxon>Dreissena</taxon>
    </lineage>
</organism>
<comment type="caution">
    <text evidence="1">The sequence shown here is derived from an EMBL/GenBank/DDBJ whole genome shotgun (WGS) entry which is preliminary data.</text>
</comment>
<keyword evidence="2" id="KW-1185">Reference proteome</keyword>
<evidence type="ECO:0000313" key="1">
    <source>
        <dbReference type="EMBL" id="KAH3751114.1"/>
    </source>
</evidence>
<protein>
    <submittedName>
        <fullName evidence="1">Uncharacterized protein</fullName>
    </submittedName>
</protein>
<accession>A0A9D4DP03</accession>
<reference evidence="1" key="1">
    <citation type="journal article" date="2019" name="bioRxiv">
        <title>The Genome of the Zebra Mussel, Dreissena polymorpha: A Resource for Invasive Species Research.</title>
        <authorList>
            <person name="McCartney M.A."/>
            <person name="Auch B."/>
            <person name="Kono T."/>
            <person name="Mallez S."/>
            <person name="Zhang Y."/>
            <person name="Obille A."/>
            <person name="Becker A."/>
            <person name="Abrahante J.E."/>
            <person name="Garbe J."/>
            <person name="Badalamenti J.P."/>
            <person name="Herman A."/>
            <person name="Mangelson H."/>
            <person name="Liachko I."/>
            <person name="Sullivan S."/>
            <person name="Sone E.D."/>
            <person name="Koren S."/>
            <person name="Silverstein K.A.T."/>
            <person name="Beckman K.B."/>
            <person name="Gohl D.M."/>
        </authorList>
    </citation>
    <scope>NUCLEOTIDE SEQUENCE</scope>
    <source>
        <strain evidence="1">Duluth1</strain>
        <tissue evidence="1">Whole animal</tissue>
    </source>
</reference>
<dbReference type="EMBL" id="JAIWYP010000010">
    <property type="protein sequence ID" value="KAH3751114.1"/>
    <property type="molecule type" value="Genomic_DNA"/>
</dbReference>
<evidence type="ECO:0000313" key="2">
    <source>
        <dbReference type="Proteomes" id="UP000828390"/>
    </source>
</evidence>
<name>A0A9D4DP03_DREPO</name>
<reference evidence="1" key="2">
    <citation type="submission" date="2020-11" db="EMBL/GenBank/DDBJ databases">
        <authorList>
            <person name="McCartney M.A."/>
            <person name="Auch B."/>
            <person name="Kono T."/>
            <person name="Mallez S."/>
            <person name="Becker A."/>
            <person name="Gohl D.M."/>
            <person name="Silverstein K.A.T."/>
            <person name="Koren S."/>
            <person name="Bechman K.B."/>
            <person name="Herman A."/>
            <person name="Abrahante J.E."/>
            <person name="Garbe J."/>
        </authorList>
    </citation>
    <scope>NUCLEOTIDE SEQUENCE</scope>
    <source>
        <strain evidence="1">Duluth1</strain>
        <tissue evidence="1">Whole animal</tissue>
    </source>
</reference>
<dbReference type="AlphaFoldDB" id="A0A9D4DP03"/>
<dbReference type="Proteomes" id="UP000828390">
    <property type="component" value="Unassembled WGS sequence"/>
</dbReference>
<gene>
    <name evidence="1" type="ORF">DPMN_185659</name>
</gene>
<sequence>MHTYQLVPEGIGVVRQSVVLTILTSRKSDRDASTVLVHVHFQGDVGVRHQAGLLMPLLPCDAAQTTGNPDP</sequence>
<proteinExistence type="predicted"/>